<keyword evidence="2" id="KW-1185">Reference proteome</keyword>
<proteinExistence type="predicted"/>
<dbReference type="WBParaSite" id="PSAMB.scaffold9412size5014.g32425.t1">
    <property type="protein sequence ID" value="PSAMB.scaffold9412size5014.g32425.t1"/>
    <property type="gene ID" value="PSAMB.scaffold9412size5014.g32425"/>
</dbReference>
<evidence type="ECO:0000313" key="3">
    <source>
        <dbReference type="WBParaSite" id="PSAMB.scaffold9412size5014.g32425.t1"/>
    </source>
</evidence>
<sequence length="81" mass="8877">MKVKIFANPRLIRSLILSTAFDLLIAEGSQVKRPRLHAHGHERDDGPGDVEDPKCADELADWLSAQLGDSLVAHQPLDGHS</sequence>
<accession>A0A914XR05</accession>
<feature type="region of interest" description="Disordered" evidence="1">
    <location>
        <begin position="34"/>
        <end position="54"/>
    </location>
</feature>
<name>A0A914XR05_9BILA</name>
<protein>
    <submittedName>
        <fullName evidence="3 4">Uncharacterized protein</fullName>
    </submittedName>
</protein>
<evidence type="ECO:0000256" key="1">
    <source>
        <dbReference type="SAM" id="MobiDB-lite"/>
    </source>
</evidence>
<dbReference type="AlphaFoldDB" id="A0A914XR05"/>
<dbReference type="Proteomes" id="UP000887566">
    <property type="component" value="Unplaced"/>
</dbReference>
<evidence type="ECO:0000313" key="2">
    <source>
        <dbReference type="Proteomes" id="UP000887566"/>
    </source>
</evidence>
<feature type="compositionally biased region" description="Basic and acidic residues" evidence="1">
    <location>
        <begin position="39"/>
        <end position="54"/>
    </location>
</feature>
<organism evidence="2 3">
    <name type="scientific">Plectus sambesii</name>
    <dbReference type="NCBI Taxonomy" id="2011161"/>
    <lineage>
        <taxon>Eukaryota</taxon>
        <taxon>Metazoa</taxon>
        <taxon>Ecdysozoa</taxon>
        <taxon>Nematoda</taxon>
        <taxon>Chromadorea</taxon>
        <taxon>Plectida</taxon>
        <taxon>Plectina</taxon>
        <taxon>Plectoidea</taxon>
        <taxon>Plectidae</taxon>
        <taxon>Plectus</taxon>
    </lineage>
</organism>
<reference evidence="3 4" key="1">
    <citation type="submission" date="2022-11" db="UniProtKB">
        <authorList>
            <consortium name="WormBaseParasite"/>
        </authorList>
    </citation>
    <scope>IDENTIFICATION</scope>
</reference>
<evidence type="ECO:0000313" key="4">
    <source>
        <dbReference type="WBParaSite" id="PSAMB.scaffold9894size4536.g32843.t1"/>
    </source>
</evidence>
<dbReference type="WBParaSite" id="PSAMB.scaffold9894size4536.g32843.t1">
    <property type="protein sequence ID" value="PSAMB.scaffold9894size4536.g32843.t1"/>
    <property type="gene ID" value="PSAMB.scaffold9894size4536.g32843"/>
</dbReference>